<dbReference type="VEuPathDB" id="VectorBase:MDOMA2_010121"/>
<dbReference type="GeneID" id="101896386"/>
<dbReference type="VEuPathDB" id="VectorBase:MDOA007319"/>
<sequence length="146" mass="17125">MTKMLVAALLLLLGAFLPLHQALLHDIHDVIDFDSVNLRDFQFFKNLPSQDPKRAAQANLFLEHFQKKKAVLDYVEHLFLGNSPFTKESEIPFDPHFGRAWRPYYVRKYGWRGERLIDALGRGYSLNHLRQYGAIPKEYGTRYYPN</sequence>
<accession>A0A1I8MQ78</accession>
<dbReference type="EnsemblMetazoa" id="MDOA007319-RA">
    <property type="protein sequence ID" value="MDOA007319-PA"/>
    <property type="gene ID" value="MDOA007319"/>
</dbReference>
<evidence type="ECO:0000313" key="2">
    <source>
        <dbReference type="EnsemblMetazoa" id="MDOA007319-PA"/>
    </source>
</evidence>
<evidence type="ECO:0000313" key="3">
    <source>
        <dbReference type="Proteomes" id="UP001652621"/>
    </source>
</evidence>
<feature type="signal peptide" evidence="1">
    <location>
        <begin position="1"/>
        <end position="22"/>
    </location>
</feature>
<evidence type="ECO:0000313" key="4">
    <source>
        <dbReference type="RefSeq" id="XP_005179037.1"/>
    </source>
</evidence>
<dbReference type="OrthoDB" id="6617171at2759"/>
<name>A0A1I8MQ78_MUSDO</name>
<dbReference type="RefSeq" id="XP_005179037.1">
    <property type="nucleotide sequence ID" value="XM_005178980.2"/>
</dbReference>
<dbReference type="AlphaFoldDB" id="A0A1I8MQ78"/>
<evidence type="ECO:0000256" key="1">
    <source>
        <dbReference type="SAM" id="SignalP"/>
    </source>
</evidence>
<dbReference type="PANTHER" id="PTHR39951:SF1">
    <property type="entry name" value="FI22632P1"/>
    <property type="match status" value="1"/>
</dbReference>
<dbReference type="PANTHER" id="PTHR39951">
    <property type="entry name" value="FI22632P1"/>
    <property type="match status" value="1"/>
</dbReference>
<proteinExistence type="predicted"/>
<reference evidence="4" key="2">
    <citation type="submission" date="2025-04" db="UniProtKB">
        <authorList>
            <consortium name="RefSeq"/>
        </authorList>
    </citation>
    <scope>IDENTIFICATION</scope>
    <source>
        <strain evidence="4">Aabys</strain>
    </source>
</reference>
<feature type="chain" id="PRO_5044560696" evidence="1">
    <location>
        <begin position="23"/>
        <end position="146"/>
    </location>
</feature>
<dbReference type="Proteomes" id="UP001652621">
    <property type="component" value="Unplaced"/>
</dbReference>
<organism evidence="2">
    <name type="scientific">Musca domestica</name>
    <name type="common">House fly</name>
    <dbReference type="NCBI Taxonomy" id="7370"/>
    <lineage>
        <taxon>Eukaryota</taxon>
        <taxon>Metazoa</taxon>
        <taxon>Ecdysozoa</taxon>
        <taxon>Arthropoda</taxon>
        <taxon>Hexapoda</taxon>
        <taxon>Insecta</taxon>
        <taxon>Pterygota</taxon>
        <taxon>Neoptera</taxon>
        <taxon>Endopterygota</taxon>
        <taxon>Diptera</taxon>
        <taxon>Brachycera</taxon>
        <taxon>Muscomorpha</taxon>
        <taxon>Muscoidea</taxon>
        <taxon>Muscidae</taxon>
        <taxon>Musca</taxon>
    </lineage>
</organism>
<reference evidence="2" key="1">
    <citation type="submission" date="2020-05" db="UniProtKB">
        <authorList>
            <consortium name="EnsemblMetazoa"/>
        </authorList>
    </citation>
    <scope>IDENTIFICATION</scope>
    <source>
        <strain evidence="2">Aabys</strain>
    </source>
</reference>
<keyword evidence="1" id="KW-0732">Signal</keyword>
<keyword evidence="3" id="KW-1185">Reference proteome</keyword>
<protein>
    <submittedName>
        <fullName evidence="4">Uncharacterized protein LOC101896386</fullName>
    </submittedName>
</protein>
<dbReference type="KEGG" id="mde:101896386"/>
<gene>
    <name evidence="2" type="primary">101896386</name>
    <name evidence="4" type="synonym">LOC101896386</name>
</gene>
<dbReference type="eggNOG" id="ENOG502T7YJ">
    <property type="taxonomic scope" value="Eukaryota"/>
</dbReference>